<dbReference type="Gene3D" id="2.60.40.2700">
    <property type="match status" value="4"/>
</dbReference>
<feature type="region of interest" description="Disordered" evidence="2">
    <location>
        <begin position="956"/>
        <end position="975"/>
    </location>
</feature>
<dbReference type="CDD" id="cd00118">
    <property type="entry name" value="LysM"/>
    <property type="match status" value="1"/>
</dbReference>
<feature type="compositionally biased region" description="Polar residues" evidence="2">
    <location>
        <begin position="1075"/>
        <end position="1084"/>
    </location>
</feature>
<dbReference type="Gene3D" id="2.60.40.10">
    <property type="entry name" value="Immunoglobulins"/>
    <property type="match status" value="1"/>
</dbReference>
<dbReference type="Pfam" id="PF01476">
    <property type="entry name" value="LysM"/>
    <property type="match status" value="1"/>
</dbReference>
<dbReference type="Gene3D" id="2.40.160.160">
    <property type="entry name" value="Inverse autotransporter, beta-domain"/>
    <property type="match status" value="1"/>
</dbReference>
<dbReference type="PROSITE" id="PS51782">
    <property type="entry name" value="LYSM"/>
    <property type="match status" value="1"/>
</dbReference>
<evidence type="ECO:0000256" key="2">
    <source>
        <dbReference type="SAM" id="MobiDB-lite"/>
    </source>
</evidence>
<keyword evidence="3" id="KW-0472">Membrane</keyword>
<evidence type="ECO:0000313" key="6">
    <source>
        <dbReference type="Proteomes" id="UP000322181"/>
    </source>
</evidence>
<dbReference type="InterPro" id="IPR013783">
    <property type="entry name" value="Ig-like_fold"/>
</dbReference>
<reference evidence="5 6" key="1">
    <citation type="submission" date="2019-09" db="EMBL/GenBank/DDBJ databases">
        <title>Draft genome sequence of various Type strains from the CCUG.</title>
        <authorList>
            <person name="Pineiro-Iglesias B."/>
            <person name="Tunovic T."/>
            <person name="Unosson C."/>
            <person name="Inganas E."/>
            <person name="Ohlen M."/>
            <person name="Cardew S."/>
            <person name="Jensie-Markopoulos S."/>
            <person name="Salva-Serra F."/>
            <person name="Jaen-Luchoro D."/>
            <person name="Karlsson R."/>
            <person name="Svensson-Stadler L."/>
            <person name="Chun J."/>
            <person name="Moore E."/>
        </authorList>
    </citation>
    <scope>NUCLEOTIDE SEQUENCE [LARGE SCALE GENOMIC DNA]</scope>
    <source>
        <strain evidence="5 6">CCUG 53682T</strain>
    </source>
</reference>
<keyword evidence="3" id="KW-0812">Transmembrane</keyword>
<dbReference type="Pfam" id="PF11924">
    <property type="entry name" value="IAT_beta"/>
    <property type="match status" value="1"/>
</dbReference>
<feature type="region of interest" description="Disordered" evidence="2">
    <location>
        <begin position="651"/>
        <end position="677"/>
    </location>
</feature>
<name>A0A5M9R5Z4_9GAMM</name>
<evidence type="ECO:0000256" key="3">
    <source>
        <dbReference type="SAM" id="Phobius"/>
    </source>
</evidence>
<gene>
    <name evidence="5" type="ORF">F4V73_12075</name>
</gene>
<dbReference type="SMART" id="SM00257">
    <property type="entry name" value="LysM"/>
    <property type="match status" value="1"/>
</dbReference>
<dbReference type="FunFam" id="2.40.160.160:FF:000001">
    <property type="entry name" value="Intimin-like inverse autotransporter SinH"/>
    <property type="match status" value="1"/>
</dbReference>
<feature type="compositionally biased region" description="Gly residues" evidence="2">
    <location>
        <begin position="1207"/>
        <end position="1216"/>
    </location>
</feature>
<feature type="compositionally biased region" description="Gly residues" evidence="2">
    <location>
        <begin position="727"/>
        <end position="736"/>
    </location>
</feature>
<protein>
    <submittedName>
        <fullName evidence="5">LysM peptidoglycan-binding domain-containing protein</fullName>
    </submittedName>
</protein>
<evidence type="ECO:0000259" key="4">
    <source>
        <dbReference type="PROSITE" id="PS51782"/>
    </source>
</evidence>
<dbReference type="SUPFAM" id="SSF49373">
    <property type="entry name" value="Invasin/intimin cell-adhesion fragments"/>
    <property type="match status" value="1"/>
</dbReference>
<feature type="compositionally biased region" description="Polar residues" evidence="2">
    <location>
        <begin position="1195"/>
        <end position="1204"/>
    </location>
</feature>
<feature type="domain" description="LysM" evidence="4">
    <location>
        <begin position="56"/>
        <end position="104"/>
    </location>
</feature>
<dbReference type="EMBL" id="VXKB01000002">
    <property type="protein sequence ID" value="KAA8715687.1"/>
    <property type="molecule type" value="Genomic_DNA"/>
</dbReference>
<dbReference type="Gene3D" id="3.10.350.10">
    <property type="entry name" value="LysM domain"/>
    <property type="match status" value="1"/>
</dbReference>
<sequence>MTNTTELNSMTPRHRYFIFFNIGIQIVFPLSLSFTPSILAHATENRTKFLLLPETKVYTLGLGDTPAGIAKQQGITLEQLKKLNQFRTFSKPFEELSIGDEIDIPGGSEPVKTVGTEITGTETAGNSAGIAQTALQAGHFLQNNPGRDAAKDLARSVAVGEINTQTNNEVTEWLQGKGKARVKFDVDNDFTLKNSQLDILVPLWELPEHMVFSQASLHRTESRTQSNLGLGYRFFASEYMLGVNTFYDHDWSRSHSRVGLGAEYQRDFMKLSANGYFRTSDWKDSRDVQFYEERPADGWDLRAEGYLPAYPEIGGKLVYEKYYGDSVGLFGKDNQQKNPYAVTVGANYSPFPLLTFNAEQRQGKSGENDTRFGIDLNYTFGVPMLQQLDSHQLLASRLLQSNRYDFVDRNNHIILEYRKKETISVSLPAQVSGYTGEKRTLNLSVNSRHGVSHVEWSAPELLAHGGQITREGMTQYSVILPDYQYGKGAVNHYTVSVIAYDESGNPSRQASTQVLVTSAAVSPAGSILSPSEILLPNDGKSTEQLILKLQNTDNQPVTGVAADILMSVKSLSGSQSDVTVSKFTEATDNPGTYYATVTAGISSGEFLLTPKIQNISIASAKAIIGRAPAVSELMITGKLALGETLTGTYKFNANGSNNEDRSRYQWGNEGKTSSLNQSETVITSGSIPGYILVKEDIGKIKSLSLQARNALNTAGNTETVTTVPGSTGNGTDGGNNGSITDETGAPAISQVAISGTLSVGQTLRGSYTFDAQTGNPQDSSVAAWGERGSTEAAVSGGHGTATANGTLPDYVLKAADTGKVIAVSVQAKNGAGVTGNTETVTTAPGSTGNGTDGGNNGSITDEAGAPAVSQVAISGTLSVGQTLRGSYTFDAQTGNPQDSSVAAWGERGSTEAAVSGGHGTATANGTLPDYVLKAADTGKVIAVSVQAKNGAGVTGNTETVTTAPGSTGNGTDGGNNGSITDEAGKPAISQLAISGTLSVGQTLRGSYTFDAQTGNPQDSSVAAWGERGSTEAAVSGGHGTATANGTLPDYVLKATDTGKVIAVSVQAKNGAGVTGNTETVTTAPGSTGNGTDGGNNGSITDEAGAPAISQVAISGTLSVGQTLRGSYTFDAQTGNPKDSSMAAWGERGSTEAAVTGGNGTATANGTLPDYVLKATDTGKVIAVSVQAKNGAGVTGNTETVTTAPGSTGNGTDGGNNGSITDEAGAPAVSQVAISGTLSVGQALRGSYTFDAQTGNPQDSSVAAWGERGSTEAAVSGGHGTATA</sequence>
<feature type="transmembrane region" description="Helical" evidence="3">
    <location>
        <begin position="16"/>
        <end position="39"/>
    </location>
</feature>
<dbReference type="InterPro" id="IPR036779">
    <property type="entry name" value="LysM_dom_sf"/>
</dbReference>
<dbReference type="PANTHER" id="PTHR39576">
    <property type="entry name" value="ATTACHING AND EFFACING PROTEIN HOMOLOG-RELATED-RELATED"/>
    <property type="match status" value="1"/>
</dbReference>
<dbReference type="InterPro" id="IPR038177">
    <property type="entry name" value="IAT_beta_sf"/>
</dbReference>
<evidence type="ECO:0000313" key="5">
    <source>
        <dbReference type="EMBL" id="KAA8715687.1"/>
    </source>
</evidence>
<comment type="similarity">
    <text evidence="1">Belongs to the intimin/invasin family.</text>
</comment>
<dbReference type="PANTHER" id="PTHR39576:SF2">
    <property type="entry name" value="ATTACHING AND EFFACING PROTEIN HOMOLOG-RELATED"/>
    <property type="match status" value="1"/>
</dbReference>
<dbReference type="Proteomes" id="UP000322181">
    <property type="component" value="Unassembled WGS sequence"/>
</dbReference>
<dbReference type="InterPro" id="IPR024519">
    <property type="entry name" value="IAT_beta"/>
</dbReference>
<feature type="region of interest" description="Disordered" evidence="2">
    <location>
        <begin position="716"/>
        <end position="743"/>
    </location>
</feature>
<accession>A0A5M9R5Z4</accession>
<dbReference type="InterPro" id="IPR008964">
    <property type="entry name" value="Invasin/intimin_cell_adhesion"/>
</dbReference>
<keyword evidence="3" id="KW-1133">Transmembrane helix</keyword>
<comment type="caution">
    <text evidence="5">The sequence shown here is derived from an EMBL/GenBank/DDBJ whole genome shotgun (WGS) entry which is preliminary data.</text>
</comment>
<proteinExistence type="inferred from homology"/>
<organism evidence="5 6">
    <name type="scientific">Morganella psychrotolerans</name>
    <dbReference type="NCBI Taxonomy" id="368603"/>
    <lineage>
        <taxon>Bacteria</taxon>
        <taxon>Pseudomonadati</taxon>
        <taxon>Pseudomonadota</taxon>
        <taxon>Gammaproteobacteria</taxon>
        <taxon>Enterobacterales</taxon>
        <taxon>Morganellaceae</taxon>
        <taxon>Morganella</taxon>
    </lineage>
</organism>
<dbReference type="InterPro" id="IPR018392">
    <property type="entry name" value="LysM"/>
</dbReference>
<feature type="region of interest" description="Disordered" evidence="2">
    <location>
        <begin position="1075"/>
        <end position="1094"/>
    </location>
</feature>
<dbReference type="RefSeq" id="WP_150384947.1">
    <property type="nucleotide sequence ID" value="NZ_VXKB01000002.1"/>
</dbReference>
<dbReference type="InterPro" id="IPR051715">
    <property type="entry name" value="Intimin-Invasin_domain"/>
</dbReference>
<feature type="non-terminal residue" evidence="5">
    <location>
        <position position="1283"/>
    </location>
</feature>
<evidence type="ECO:0000256" key="1">
    <source>
        <dbReference type="ARBA" id="ARBA00010116"/>
    </source>
</evidence>
<dbReference type="GO" id="GO:0009279">
    <property type="term" value="C:cell outer membrane"/>
    <property type="evidence" value="ECO:0007669"/>
    <property type="project" value="TreeGrafter"/>
</dbReference>
<feature type="region of interest" description="Disordered" evidence="2">
    <location>
        <begin position="1195"/>
        <end position="1216"/>
    </location>
</feature>